<keyword evidence="9" id="KW-1185">Reference proteome</keyword>
<feature type="domain" description="DUF3817" evidence="7">
    <location>
        <begin position="12"/>
        <end position="104"/>
    </location>
</feature>
<dbReference type="PANTHER" id="PTHR40077:SF2">
    <property type="entry name" value="MEMBRANE PROTEIN"/>
    <property type="match status" value="1"/>
</dbReference>
<sequence>MSDASSKIPGALSRYRVMALVTGTLLLIVTVGMLRYLPGLEDVKETLDPILGPVAILHGWVFIVYLATVTQLWMLMEWNLGRLVYMAAGGIVPLLSFFAERRVHAEVSAQLEEAK</sequence>
<keyword evidence="3 6" id="KW-0812">Transmembrane</keyword>
<gene>
    <name evidence="8" type="ORF">Lsed01_01334</name>
</gene>
<feature type="transmembrane region" description="Helical" evidence="6">
    <location>
        <begin position="50"/>
        <end position="68"/>
    </location>
</feature>
<keyword evidence="5 6" id="KW-0472">Membrane</keyword>
<evidence type="ECO:0000313" key="8">
    <source>
        <dbReference type="EMBL" id="GAA5518900.1"/>
    </source>
</evidence>
<keyword evidence="2" id="KW-1003">Cell membrane</keyword>
<feature type="transmembrane region" description="Helical" evidence="6">
    <location>
        <begin position="80"/>
        <end position="99"/>
    </location>
</feature>
<accession>A0ABP9WGJ7</accession>
<name>A0ABP9WGJ7_9MICO</name>
<proteinExistence type="predicted"/>
<keyword evidence="4 6" id="KW-1133">Transmembrane helix</keyword>
<evidence type="ECO:0000256" key="2">
    <source>
        <dbReference type="ARBA" id="ARBA00022475"/>
    </source>
</evidence>
<reference evidence="8 9" key="1">
    <citation type="submission" date="2024-02" db="EMBL/GenBank/DDBJ databases">
        <title>Lysinimicrobium sediminis NBRC 112286.</title>
        <authorList>
            <person name="Ichikawa N."/>
            <person name="Katano-Makiyama Y."/>
            <person name="Hidaka K."/>
        </authorList>
    </citation>
    <scope>NUCLEOTIDE SEQUENCE [LARGE SCALE GENOMIC DNA]</scope>
    <source>
        <strain evidence="8 9">NBRC 112286</strain>
    </source>
</reference>
<evidence type="ECO:0000256" key="6">
    <source>
        <dbReference type="SAM" id="Phobius"/>
    </source>
</evidence>
<feature type="transmembrane region" description="Helical" evidence="6">
    <location>
        <begin position="17"/>
        <end position="38"/>
    </location>
</feature>
<evidence type="ECO:0000256" key="4">
    <source>
        <dbReference type="ARBA" id="ARBA00022989"/>
    </source>
</evidence>
<comment type="subcellular location">
    <subcellularLocation>
        <location evidence="1">Cell membrane</location>
        <topology evidence="1">Multi-pass membrane protein</topology>
    </subcellularLocation>
</comment>
<evidence type="ECO:0000256" key="3">
    <source>
        <dbReference type="ARBA" id="ARBA00022692"/>
    </source>
</evidence>
<dbReference type="EMBL" id="BAABRR010000006">
    <property type="protein sequence ID" value="GAA5518900.1"/>
    <property type="molecule type" value="Genomic_DNA"/>
</dbReference>
<evidence type="ECO:0000256" key="5">
    <source>
        <dbReference type="ARBA" id="ARBA00023136"/>
    </source>
</evidence>
<organism evidence="8 9">
    <name type="scientific">Demequina sediminis</name>
    <dbReference type="NCBI Taxonomy" id="1930058"/>
    <lineage>
        <taxon>Bacteria</taxon>
        <taxon>Bacillati</taxon>
        <taxon>Actinomycetota</taxon>
        <taxon>Actinomycetes</taxon>
        <taxon>Micrococcales</taxon>
        <taxon>Demequinaceae</taxon>
        <taxon>Demequina</taxon>
    </lineage>
</organism>
<dbReference type="Proteomes" id="UP001426770">
    <property type="component" value="Unassembled WGS sequence"/>
</dbReference>
<dbReference type="RefSeq" id="WP_286215079.1">
    <property type="nucleotide sequence ID" value="NZ_AP027736.1"/>
</dbReference>
<dbReference type="InterPro" id="IPR023845">
    <property type="entry name" value="DUF3817_TM"/>
</dbReference>
<comment type="caution">
    <text evidence="8">The sequence shown here is derived from an EMBL/GenBank/DDBJ whole genome shotgun (WGS) entry which is preliminary data.</text>
</comment>
<dbReference type="PANTHER" id="PTHR40077">
    <property type="entry name" value="MEMBRANE PROTEIN-RELATED"/>
    <property type="match status" value="1"/>
</dbReference>
<dbReference type="Pfam" id="PF12823">
    <property type="entry name" value="DUF3817"/>
    <property type="match status" value="1"/>
</dbReference>
<evidence type="ECO:0000313" key="9">
    <source>
        <dbReference type="Proteomes" id="UP001426770"/>
    </source>
</evidence>
<evidence type="ECO:0000256" key="1">
    <source>
        <dbReference type="ARBA" id="ARBA00004651"/>
    </source>
</evidence>
<evidence type="ECO:0000259" key="7">
    <source>
        <dbReference type="Pfam" id="PF12823"/>
    </source>
</evidence>
<protein>
    <recommendedName>
        <fullName evidence="7">DUF3817 domain-containing protein</fullName>
    </recommendedName>
</protein>
<dbReference type="NCBIfam" id="TIGR03954">
    <property type="entry name" value="integ_memb_HG"/>
    <property type="match status" value="1"/>
</dbReference>